<dbReference type="AlphaFoldDB" id="A0A3N6NT79"/>
<evidence type="ECO:0000313" key="1">
    <source>
        <dbReference type="EMBL" id="RQH20584.1"/>
    </source>
</evidence>
<gene>
    <name evidence="1" type="ORF">D5R40_31915</name>
</gene>
<reference evidence="1 2" key="1">
    <citation type="journal article" date="2018" name="ACS Chem. Biol.">
        <title>Ketoreductase domain dysfunction expands chemodiversity: malyngamide biosynthesis in the cyanobacterium Okeania hirsuta.</title>
        <authorList>
            <person name="Moss N.A."/>
            <person name="Leao T."/>
            <person name="Rankin M."/>
            <person name="McCullough T.M."/>
            <person name="Qu P."/>
            <person name="Korobeynikov A."/>
            <person name="Smith J.L."/>
            <person name="Gerwick L."/>
            <person name="Gerwick W.H."/>
        </authorList>
    </citation>
    <scope>NUCLEOTIDE SEQUENCE [LARGE SCALE GENOMIC DNA]</scope>
    <source>
        <strain evidence="1 2">PAB10Feb10-1</strain>
    </source>
</reference>
<comment type="caution">
    <text evidence="1">The sequence shown here is derived from an EMBL/GenBank/DDBJ whole genome shotgun (WGS) entry which is preliminary data.</text>
</comment>
<sequence length="98" mass="10773">MVGGNCISNSCWYYGKKKMEPILNKKQSNFPNSINQNSTQLTTKEAGNQNKEMFVCLDDNELEKVTGSGSGLKYYAGLVYLTDADGALTHSTLIPQTD</sequence>
<dbReference type="EMBL" id="RCBY01000411">
    <property type="protein sequence ID" value="RQH20584.1"/>
    <property type="molecule type" value="Genomic_DNA"/>
</dbReference>
<organism evidence="1 2">
    <name type="scientific">Okeania hirsuta</name>
    <dbReference type="NCBI Taxonomy" id="1458930"/>
    <lineage>
        <taxon>Bacteria</taxon>
        <taxon>Bacillati</taxon>
        <taxon>Cyanobacteriota</taxon>
        <taxon>Cyanophyceae</taxon>
        <taxon>Oscillatoriophycideae</taxon>
        <taxon>Oscillatoriales</taxon>
        <taxon>Microcoleaceae</taxon>
        <taxon>Okeania</taxon>
    </lineage>
</organism>
<protein>
    <submittedName>
        <fullName evidence="1">Uncharacterized protein</fullName>
    </submittedName>
</protein>
<accession>A0A3N6NT79</accession>
<name>A0A3N6NT79_9CYAN</name>
<keyword evidence="2" id="KW-1185">Reference proteome</keyword>
<dbReference type="Proteomes" id="UP000269154">
    <property type="component" value="Unassembled WGS sequence"/>
</dbReference>
<proteinExistence type="predicted"/>
<evidence type="ECO:0000313" key="2">
    <source>
        <dbReference type="Proteomes" id="UP000269154"/>
    </source>
</evidence>